<dbReference type="Gene3D" id="3.60.21.10">
    <property type="match status" value="1"/>
</dbReference>
<evidence type="ECO:0000256" key="1">
    <source>
        <dbReference type="ARBA" id="ARBA00008950"/>
    </source>
</evidence>
<evidence type="ECO:0000313" key="3">
    <source>
        <dbReference type="EMBL" id="TLS38346.1"/>
    </source>
</evidence>
<dbReference type="SUPFAM" id="SSF56300">
    <property type="entry name" value="Metallo-dependent phosphatases"/>
    <property type="match status" value="1"/>
</dbReference>
<dbReference type="AlphaFoldDB" id="A0A5R9F7P7"/>
<protein>
    <submittedName>
        <fullName evidence="3">Metallophosphoesterase family protein</fullName>
    </submittedName>
</protein>
<dbReference type="EMBL" id="SWLG01000004">
    <property type="protein sequence ID" value="TLS38346.1"/>
    <property type="molecule type" value="Genomic_DNA"/>
</dbReference>
<proteinExistence type="inferred from homology"/>
<dbReference type="InterPro" id="IPR029052">
    <property type="entry name" value="Metallo-depent_PP-like"/>
</dbReference>
<evidence type="ECO:0000259" key="2">
    <source>
        <dbReference type="Pfam" id="PF12850"/>
    </source>
</evidence>
<dbReference type="PIRSF" id="PIRSF000883">
    <property type="entry name" value="Pesterase_MJ0912"/>
    <property type="match status" value="1"/>
</dbReference>
<dbReference type="Proteomes" id="UP000308230">
    <property type="component" value="Unassembled WGS sequence"/>
</dbReference>
<accession>A0A5R9F7P7</accession>
<dbReference type="InterPro" id="IPR024654">
    <property type="entry name" value="Calcineurin-like_PHP_lpxH"/>
</dbReference>
<keyword evidence="4" id="KW-1185">Reference proteome</keyword>
<dbReference type="GO" id="GO:0005737">
    <property type="term" value="C:cytoplasm"/>
    <property type="evidence" value="ECO:0007669"/>
    <property type="project" value="TreeGrafter"/>
</dbReference>
<comment type="similarity">
    <text evidence="1">Belongs to the metallophosphoesterase superfamily. YfcE family.</text>
</comment>
<dbReference type="InterPro" id="IPR050126">
    <property type="entry name" value="Ap4A_hydrolase"/>
</dbReference>
<sequence>MEYENVQTTIAVLTDVHGNFPALKAVLDEIDKMSTAEHIYCLGDMIAIGPDTNKVLETLFARDDVSMVTGNHEDEVLKILNGETRTASGGEGKHHKWIADRLDPKYIPMLNGLPREIRTNINGHNLLFHHYHQNKEGQFSPIEKTPREEKLDYLYMDEQVDFVAFGHHHPVHFFETSSAIYLNPGSLGCFDKPYARYSIVKIDSEAINVSMKEVPYNNQNFLESYNKLQIPESEFILNIFHGNQHL</sequence>
<dbReference type="Pfam" id="PF12850">
    <property type="entry name" value="Metallophos_2"/>
    <property type="match status" value="1"/>
</dbReference>
<dbReference type="PANTHER" id="PTHR42850">
    <property type="entry name" value="METALLOPHOSPHOESTERASE"/>
    <property type="match status" value="1"/>
</dbReference>
<name>A0A5R9F7P7_9BACL</name>
<dbReference type="PANTHER" id="PTHR42850:SF2">
    <property type="entry name" value="BLL5683 PROTEIN"/>
    <property type="match status" value="1"/>
</dbReference>
<dbReference type="OrthoDB" id="9813918at2"/>
<gene>
    <name evidence="3" type="ORF">FCL54_06430</name>
</gene>
<comment type="caution">
    <text evidence="3">The sequence shown here is derived from an EMBL/GenBank/DDBJ whole genome shotgun (WGS) entry which is preliminary data.</text>
</comment>
<reference evidence="3 4" key="1">
    <citation type="submission" date="2019-04" db="EMBL/GenBank/DDBJ databases">
        <title>Bacillus caeni sp. nov., a bacterium isolated from mangrove sediment.</title>
        <authorList>
            <person name="Huang H."/>
            <person name="Mo K."/>
            <person name="Hu Y."/>
        </authorList>
    </citation>
    <scope>NUCLEOTIDE SEQUENCE [LARGE SCALE GENOMIC DNA]</scope>
    <source>
        <strain evidence="3 4">HB172195</strain>
    </source>
</reference>
<dbReference type="InterPro" id="IPR011152">
    <property type="entry name" value="Pesterase_MJ0912"/>
</dbReference>
<evidence type="ECO:0000313" key="4">
    <source>
        <dbReference type="Proteomes" id="UP000308230"/>
    </source>
</evidence>
<dbReference type="GO" id="GO:0016791">
    <property type="term" value="F:phosphatase activity"/>
    <property type="evidence" value="ECO:0007669"/>
    <property type="project" value="TreeGrafter"/>
</dbReference>
<feature type="domain" description="Calcineurin-like phosphoesterase" evidence="2">
    <location>
        <begin position="10"/>
        <end position="204"/>
    </location>
</feature>
<organism evidence="3 4">
    <name type="scientific">Exobacillus caeni</name>
    <dbReference type="NCBI Taxonomy" id="2574798"/>
    <lineage>
        <taxon>Bacteria</taxon>
        <taxon>Bacillati</taxon>
        <taxon>Bacillota</taxon>
        <taxon>Bacilli</taxon>
        <taxon>Bacillales</taxon>
        <taxon>Guptibacillaceae</taxon>
        <taxon>Exobacillus</taxon>
    </lineage>
</organism>